<comment type="caution">
    <text evidence="2">The sequence shown here is derived from an EMBL/GenBank/DDBJ whole genome shotgun (WGS) entry which is preliminary data.</text>
</comment>
<dbReference type="Proteomes" id="UP000585226">
    <property type="component" value="Unassembled WGS sequence"/>
</dbReference>
<dbReference type="RefSeq" id="WP_177112179.1">
    <property type="nucleotide sequence ID" value="NZ_JACASD010000051.1"/>
</dbReference>
<accession>A0A7Y8G4Y7</accession>
<name>A0A7Y8G4Y7_9PSED</name>
<evidence type="ECO:0000256" key="1">
    <source>
        <dbReference type="SAM" id="Coils"/>
    </source>
</evidence>
<proteinExistence type="predicted"/>
<reference evidence="2 3" key="1">
    <citation type="submission" date="2020-04" db="EMBL/GenBank/DDBJ databases">
        <title>Molecular characterization of pseudomonads from Agaricus bisporus reveal novel blotch 2 pathogens in Western Europe.</title>
        <authorList>
            <person name="Taparia T."/>
            <person name="Krijger M."/>
            <person name="Haynes E."/>
            <person name="Elpinstone J.G."/>
            <person name="Noble R."/>
            <person name="Van Der Wolf J."/>
        </authorList>
    </citation>
    <scope>NUCLEOTIDE SEQUENCE [LARGE SCALE GENOMIC DNA]</scope>
    <source>
        <strain evidence="2 3">P8021</strain>
    </source>
</reference>
<evidence type="ECO:0000313" key="3">
    <source>
        <dbReference type="Proteomes" id="UP000585226"/>
    </source>
</evidence>
<feature type="coiled-coil region" evidence="1">
    <location>
        <begin position="73"/>
        <end position="146"/>
    </location>
</feature>
<protein>
    <submittedName>
        <fullName evidence="2">Uncharacterized protein</fullName>
    </submittedName>
</protein>
<keyword evidence="1" id="KW-0175">Coiled coil</keyword>
<dbReference type="EMBL" id="JACASD010000051">
    <property type="protein sequence ID" value="NWE90471.1"/>
    <property type="molecule type" value="Genomic_DNA"/>
</dbReference>
<gene>
    <name evidence="2" type="ORF">HX893_20295</name>
</gene>
<organism evidence="2 3">
    <name type="scientific">Pseudomonas reactans</name>
    <dbReference type="NCBI Taxonomy" id="117680"/>
    <lineage>
        <taxon>Bacteria</taxon>
        <taxon>Pseudomonadati</taxon>
        <taxon>Pseudomonadota</taxon>
        <taxon>Gammaproteobacteria</taxon>
        <taxon>Pseudomonadales</taxon>
        <taxon>Pseudomonadaceae</taxon>
        <taxon>Pseudomonas</taxon>
    </lineage>
</organism>
<evidence type="ECO:0000313" key="2">
    <source>
        <dbReference type="EMBL" id="NWE90471.1"/>
    </source>
</evidence>
<dbReference type="AlphaFoldDB" id="A0A7Y8G4Y7"/>
<sequence>MSPPDTRSLLVELIKQHQLENGLIKLGVGELSTRAGITRQAFNRYYNDLKDYCQGKSIAQLLAENPATAKDFIAKRESEVEELREEIRALKIQHKKDIEQAINKHITSLMNNDLSAFEANEVSTLLEKQSQHNEMLKRKMTHLELKQVRHHLIEASSEVARDQKTLKDSKNFLEFSLDLTKAQSEYQKTQDFEKYEDSKEAEISKIVETIKKFPDQESIEVHLFQERYISSFKDFTHSLNAKLDRLLISIRLPMFEKTDIGLLLNDLKTVAHISIHVPYVQSEAIAAANRKFMFRGVPKEEFDDADKASTPQIAWGFDEIHIYRVR</sequence>